<dbReference type="OrthoDB" id="9785113at2"/>
<feature type="transmembrane region" description="Helical" evidence="8">
    <location>
        <begin position="12"/>
        <end position="34"/>
    </location>
</feature>
<dbReference type="CDD" id="cd06261">
    <property type="entry name" value="TM_PBP2"/>
    <property type="match status" value="1"/>
</dbReference>
<evidence type="ECO:0000256" key="1">
    <source>
        <dbReference type="ARBA" id="ARBA00004651"/>
    </source>
</evidence>
<proteinExistence type="inferred from homology"/>
<evidence type="ECO:0000313" key="10">
    <source>
        <dbReference type="EMBL" id="OFV70466.1"/>
    </source>
</evidence>
<evidence type="ECO:0000313" key="11">
    <source>
        <dbReference type="Proteomes" id="UP000176244"/>
    </source>
</evidence>
<evidence type="ECO:0000256" key="2">
    <source>
        <dbReference type="ARBA" id="ARBA00007069"/>
    </source>
</evidence>
<dbReference type="InterPro" id="IPR005672">
    <property type="entry name" value="Phosphate_PstA"/>
</dbReference>
<feature type="transmembrane region" description="Helical" evidence="8">
    <location>
        <begin position="367"/>
        <end position="387"/>
    </location>
</feature>
<dbReference type="STRING" id="52694.ACWI_19450"/>
<feature type="transmembrane region" description="Helical" evidence="8">
    <location>
        <begin position="255"/>
        <end position="273"/>
    </location>
</feature>
<feature type="transmembrane region" description="Helical" evidence="8">
    <location>
        <begin position="190"/>
        <end position="211"/>
    </location>
</feature>
<evidence type="ECO:0000256" key="4">
    <source>
        <dbReference type="ARBA" id="ARBA00022475"/>
    </source>
</evidence>
<dbReference type="GO" id="GO:0005315">
    <property type="term" value="F:phosphate transmembrane transporter activity"/>
    <property type="evidence" value="ECO:0007669"/>
    <property type="project" value="InterPro"/>
</dbReference>
<dbReference type="Gene3D" id="2.30.42.10">
    <property type="match status" value="1"/>
</dbReference>
<gene>
    <name evidence="10" type="primary">pstA</name>
    <name evidence="10" type="ORF">ACWI_19450</name>
</gene>
<reference evidence="10 11" key="1">
    <citation type="submission" date="2015-09" db="EMBL/GenBank/DDBJ databases">
        <title>Genome sequence of Acetobacterium wieringae DSM 1911.</title>
        <authorList>
            <person name="Poehlein A."/>
            <person name="Bengelsdorf F.R."/>
            <person name="Schiel-Bengelsdorf B."/>
            <person name="Duerre P."/>
            <person name="Daniel R."/>
        </authorList>
    </citation>
    <scope>NUCLEOTIDE SEQUENCE [LARGE SCALE GENOMIC DNA]</scope>
    <source>
        <strain evidence="10 11">DSM 1911</strain>
    </source>
</reference>
<dbReference type="InterPro" id="IPR035906">
    <property type="entry name" value="MetI-like_sf"/>
</dbReference>
<dbReference type="Gene3D" id="1.10.3720.10">
    <property type="entry name" value="MetI-like"/>
    <property type="match status" value="1"/>
</dbReference>
<evidence type="ECO:0000256" key="8">
    <source>
        <dbReference type="RuleBase" id="RU363043"/>
    </source>
</evidence>
<keyword evidence="5 8" id="KW-0812">Transmembrane</keyword>
<dbReference type="PANTHER" id="PTHR43470:SF3">
    <property type="entry name" value="PHOSPHATE TRANSPORT SYSTEM PERMEASE PROTEIN PSTA-RELATED"/>
    <property type="match status" value="1"/>
</dbReference>
<dbReference type="SUPFAM" id="SSF161098">
    <property type="entry name" value="MetI-like"/>
    <property type="match status" value="1"/>
</dbReference>
<dbReference type="RefSeq" id="WP_070371250.1">
    <property type="nucleotide sequence ID" value="NZ_JAYFRG010000051.1"/>
</dbReference>
<feature type="transmembrane region" description="Helical" evidence="8">
    <location>
        <begin position="302"/>
        <end position="322"/>
    </location>
</feature>
<dbReference type="Proteomes" id="UP000176244">
    <property type="component" value="Unassembled WGS sequence"/>
</dbReference>
<evidence type="ECO:0000259" key="9">
    <source>
        <dbReference type="PROSITE" id="PS50928"/>
    </source>
</evidence>
<feature type="domain" description="ABC transmembrane type-1" evidence="9">
    <location>
        <begin position="186"/>
        <end position="388"/>
    </location>
</feature>
<dbReference type="GO" id="GO:0035435">
    <property type="term" value="P:phosphate ion transmembrane transport"/>
    <property type="evidence" value="ECO:0007669"/>
    <property type="project" value="InterPro"/>
</dbReference>
<dbReference type="EMBL" id="LKEU01000030">
    <property type="protein sequence ID" value="OFV70466.1"/>
    <property type="molecule type" value="Genomic_DNA"/>
</dbReference>
<dbReference type="InterPro" id="IPR000515">
    <property type="entry name" value="MetI-like"/>
</dbReference>
<dbReference type="PROSITE" id="PS50928">
    <property type="entry name" value="ABC_TM1"/>
    <property type="match status" value="1"/>
</dbReference>
<dbReference type="PANTHER" id="PTHR43470">
    <property type="entry name" value="PHOSPHATE TRANSPORT SYSTEM PERMEASE PROTEIN PSTA-RELATED"/>
    <property type="match status" value="1"/>
</dbReference>
<keyword evidence="7 8" id="KW-0472">Membrane</keyword>
<evidence type="ECO:0000256" key="6">
    <source>
        <dbReference type="ARBA" id="ARBA00022989"/>
    </source>
</evidence>
<feature type="transmembrane region" description="Helical" evidence="8">
    <location>
        <begin position="223"/>
        <end position="248"/>
    </location>
</feature>
<name>A0A1F2PIB3_9FIRM</name>
<keyword evidence="6 8" id="KW-1133">Transmembrane helix</keyword>
<keyword evidence="4 8" id="KW-1003">Cell membrane</keyword>
<comment type="similarity">
    <text evidence="2 8">Belongs to the binding-protein-dependent transport system permease family. CysTW subfamily.</text>
</comment>
<protein>
    <recommendedName>
        <fullName evidence="8">Phosphate transport system permease protein PstA</fullName>
    </recommendedName>
</protein>
<comment type="caution">
    <text evidence="10">The sequence shown here is derived from an EMBL/GenBank/DDBJ whole genome shotgun (WGS) entry which is preliminary data.</text>
</comment>
<sequence length="401" mass="42854">MGRTAKDSLVKGIIYLATGITLSVLLSIVGFIFVKGIGLVNWDFLTRDYNEKVVYAFVESGEVPLSIDEESLKSKQPYDQRYETLQEGPIYVENIGAAIASVSYKNHSTEREQIVISYIEKDSPLNGAIDSTGKAITIGTDYILQSINGTDFGDMTLEEVAETITAESGELKIKVVQPGGGIKSNIITTLYMVLLSLIVALPLGIFGAIYLTEYAKPGRLVNAIRFAAECLAGIPSIIFGLFGMAFFVVAMNFQISLISGSLTVAIILLPVIIRSTEEALKTVPMAFREGSLALGATKLQTIFKVVLPCAVPGIATAVLLSIGRVVGESAALLLTAGTVAQIPGTLFSPGSTLTVQAYYVAKEEGNIELACAIGIVIIVIVIVLNILSRITSDKLDVFNKK</sequence>
<dbReference type="GO" id="GO:0005886">
    <property type="term" value="C:plasma membrane"/>
    <property type="evidence" value="ECO:0007669"/>
    <property type="project" value="UniProtKB-SubCell"/>
</dbReference>
<dbReference type="AlphaFoldDB" id="A0A1F2PIB3"/>
<evidence type="ECO:0000256" key="5">
    <source>
        <dbReference type="ARBA" id="ARBA00022692"/>
    </source>
</evidence>
<dbReference type="InterPro" id="IPR036034">
    <property type="entry name" value="PDZ_sf"/>
</dbReference>
<comment type="subcellular location">
    <subcellularLocation>
        <location evidence="1 8">Cell membrane</location>
        <topology evidence="1 8">Multi-pass membrane protein</topology>
    </subcellularLocation>
</comment>
<evidence type="ECO:0000256" key="7">
    <source>
        <dbReference type="ARBA" id="ARBA00023136"/>
    </source>
</evidence>
<dbReference type="Pfam" id="PF00528">
    <property type="entry name" value="BPD_transp_1"/>
    <property type="match status" value="1"/>
</dbReference>
<dbReference type="NCBIfam" id="TIGR00974">
    <property type="entry name" value="3a0107s02c"/>
    <property type="match status" value="1"/>
</dbReference>
<accession>A0A1F2PIB3</accession>
<keyword evidence="3" id="KW-0813">Transport</keyword>
<organism evidence="10 11">
    <name type="scientific">Acetobacterium wieringae</name>
    <dbReference type="NCBI Taxonomy" id="52694"/>
    <lineage>
        <taxon>Bacteria</taxon>
        <taxon>Bacillati</taxon>
        <taxon>Bacillota</taxon>
        <taxon>Clostridia</taxon>
        <taxon>Eubacteriales</taxon>
        <taxon>Eubacteriaceae</taxon>
        <taxon>Acetobacterium</taxon>
    </lineage>
</organism>
<evidence type="ECO:0000256" key="3">
    <source>
        <dbReference type="ARBA" id="ARBA00022448"/>
    </source>
</evidence>